<dbReference type="EMBL" id="MZNU01000026">
    <property type="protein sequence ID" value="OWP06934.1"/>
    <property type="molecule type" value="Genomic_DNA"/>
</dbReference>
<dbReference type="PANTHER" id="PTHR14207:SF0">
    <property type="entry name" value="3-BETA-HYDROXYSTEROID-DELTA(8),DELTA(7)-ISOMERASE"/>
    <property type="match status" value="1"/>
</dbReference>
<evidence type="ECO:0000313" key="17">
    <source>
        <dbReference type="Proteomes" id="UP000242519"/>
    </source>
</evidence>
<keyword evidence="3" id="KW-0444">Lipid biosynthesis</keyword>
<keyword evidence="6 13" id="KW-1133">Transmembrane helix</keyword>
<keyword evidence="11" id="KW-0753">Steroid metabolism</keyword>
<feature type="domain" description="EXPERA" evidence="15">
    <location>
        <begin position="72"/>
        <end position="218"/>
    </location>
</feature>
<dbReference type="AlphaFoldDB" id="A0A218ZGQ0"/>
<dbReference type="OrthoDB" id="58557at2759"/>
<keyword evidence="4 13" id="KW-0812">Transmembrane</keyword>
<keyword evidence="9 13" id="KW-0472">Membrane</keyword>
<evidence type="ECO:0000256" key="3">
    <source>
        <dbReference type="ARBA" id="ARBA00022516"/>
    </source>
</evidence>
<evidence type="ECO:0000256" key="11">
    <source>
        <dbReference type="ARBA" id="ARBA00023221"/>
    </source>
</evidence>
<evidence type="ECO:0000313" key="16">
    <source>
        <dbReference type="EMBL" id="OWP06934.1"/>
    </source>
</evidence>
<dbReference type="STRING" id="503106.A0A218ZGQ0"/>
<dbReference type="InParanoid" id="A0A218ZGQ0"/>
<evidence type="ECO:0000256" key="13">
    <source>
        <dbReference type="PROSITE-ProRule" id="PRU01087"/>
    </source>
</evidence>
<dbReference type="GO" id="GO:0004769">
    <property type="term" value="F:steroid Delta-isomerase activity"/>
    <property type="evidence" value="ECO:0007669"/>
    <property type="project" value="TreeGrafter"/>
</dbReference>
<evidence type="ECO:0000259" key="15">
    <source>
        <dbReference type="PROSITE" id="PS51751"/>
    </source>
</evidence>
<keyword evidence="7" id="KW-0756">Sterol biosynthesis</keyword>
<evidence type="ECO:0000256" key="14">
    <source>
        <dbReference type="SAM" id="Phobius"/>
    </source>
</evidence>
<evidence type="ECO:0000256" key="6">
    <source>
        <dbReference type="ARBA" id="ARBA00022989"/>
    </source>
</evidence>
<evidence type="ECO:0000256" key="7">
    <source>
        <dbReference type="ARBA" id="ARBA00023011"/>
    </source>
</evidence>
<keyword evidence="10" id="KW-1207">Sterol metabolism</keyword>
<evidence type="ECO:0000256" key="8">
    <source>
        <dbReference type="ARBA" id="ARBA00023098"/>
    </source>
</evidence>
<comment type="similarity">
    <text evidence="2">Belongs to the EBP family.</text>
</comment>
<evidence type="ECO:0000256" key="9">
    <source>
        <dbReference type="ARBA" id="ARBA00023136"/>
    </source>
</evidence>
<evidence type="ECO:0000256" key="2">
    <source>
        <dbReference type="ARBA" id="ARBA00008337"/>
    </source>
</evidence>
<dbReference type="GO" id="GO:0000247">
    <property type="term" value="F:C-8 sterol isomerase activity"/>
    <property type="evidence" value="ECO:0007669"/>
    <property type="project" value="TreeGrafter"/>
</dbReference>
<organism evidence="16 17">
    <name type="scientific">Diplocarpon coronariae</name>
    <dbReference type="NCBI Taxonomy" id="2795749"/>
    <lineage>
        <taxon>Eukaryota</taxon>
        <taxon>Fungi</taxon>
        <taxon>Dikarya</taxon>
        <taxon>Ascomycota</taxon>
        <taxon>Pezizomycotina</taxon>
        <taxon>Leotiomycetes</taxon>
        <taxon>Helotiales</taxon>
        <taxon>Drepanopezizaceae</taxon>
        <taxon>Diplocarpon</taxon>
    </lineage>
</organism>
<name>A0A218ZGQ0_9HELO</name>
<dbReference type="InterPro" id="IPR033118">
    <property type="entry name" value="EXPERA"/>
</dbReference>
<evidence type="ECO:0000256" key="12">
    <source>
        <dbReference type="ARBA" id="ARBA00023235"/>
    </source>
</evidence>
<gene>
    <name evidence="16" type="ORF">B2J93_9532</name>
</gene>
<evidence type="ECO:0000256" key="5">
    <source>
        <dbReference type="ARBA" id="ARBA00022955"/>
    </source>
</evidence>
<dbReference type="GO" id="GO:0005783">
    <property type="term" value="C:endoplasmic reticulum"/>
    <property type="evidence" value="ECO:0007669"/>
    <property type="project" value="TreeGrafter"/>
</dbReference>
<evidence type="ECO:0000256" key="10">
    <source>
        <dbReference type="ARBA" id="ARBA00023166"/>
    </source>
</evidence>
<evidence type="ECO:0000256" key="1">
    <source>
        <dbReference type="ARBA" id="ARBA00004141"/>
    </source>
</evidence>
<sequence length="251" mass="28511">MESIIDGATNASSQLSSITTHPFYPLEVEIAAYLANEMTMPMLLSIFVAIILTVVGLTKFWVDKVHPNLPGREKAAIWWFVISGAIHLFFEGYFSLNHKTMAPAQDLFGQLWKEYALSDSRYLTSDPFVLCMETVTAFTWGPICFVIAYMITTSHPLRHPLQIIVCVGQMYGLILYYATAMFDHYYNAADYSRPEFLYFWVYFFAVNFIWMIIPGLLLVSSVRTVARTFAALDKMTKTLANGKTKGAKKNL</sequence>
<reference evidence="16 17" key="1">
    <citation type="submission" date="2017-04" db="EMBL/GenBank/DDBJ databases">
        <title>Draft genome sequence of Marssonina coronaria NL1: causal agent of apple blotch.</title>
        <authorList>
            <person name="Cheng Q."/>
        </authorList>
    </citation>
    <scope>NUCLEOTIDE SEQUENCE [LARGE SCALE GENOMIC DNA]</scope>
    <source>
        <strain evidence="16 17">NL1</strain>
    </source>
</reference>
<comment type="subcellular location">
    <subcellularLocation>
        <location evidence="1">Membrane</location>
        <topology evidence="1">Multi-pass membrane protein</topology>
    </subcellularLocation>
</comment>
<dbReference type="GO" id="GO:0016126">
    <property type="term" value="P:sterol biosynthetic process"/>
    <property type="evidence" value="ECO:0007669"/>
    <property type="project" value="UniProtKB-KW"/>
</dbReference>
<dbReference type="InterPro" id="IPR007905">
    <property type="entry name" value="EBP"/>
</dbReference>
<accession>A0A218ZGQ0</accession>
<dbReference type="Pfam" id="PF05241">
    <property type="entry name" value="EBP"/>
    <property type="match status" value="1"/>
</dbReference>
<feature type="transmembrane region" description="Helical" evidence="14">
    <location>
        <begin position="127"/>
        <end position="149"/>
    </location>
</feature>
<feature type="transmembrane region" description="Helical" evidence="14">
    <location>
        <begin position="199"/>
        <end position="219"/>
    </location>
</feature>
<comment type="caution">
    <text evidence="16">The sequence shown here is derived from an EMBL/GenBank/DDBJ whole genome shotgun (WGS) entry which is preliminary data.</text>
</comment>
<dbReference type="GO" id="GO:0016020">
    <property type="term" value="C:membrane"/>
    <property type="evidence" value="ECO:0007669"/>
    <property type="project" value="UniProtKB-SubCell"/>
</dbReference>
<feature type="transmembrane region" description="Helical" evidence="14">
    <location>
        <begin position="74"/>
        <end position="94"/>
    </location>
</feature>
<dbReference type="Proteomes" id="UP000242519">
    <property type="component" value="Unassembled WGS sequence"/>
</dbReference>
<feature type="transmembrane region" description="Helical" evidence="14">
    <location>
        <begin position="161"/>
        <end position="179"/>
    </location>
</feature>
<keyword evidence="8" id="KW-0443">Lipid metabolism</keyword>
<keyword evidence="17" id="KW-1185">Reference proteome</keyword>
<feature type="transmembrane region" description="Helical" evidence="14">
    <location>
        <begin position="42"/>
        <end position="62"/>
    </location>
</feature>
<evidence type="ECO:0000256" key="4">
    <source>
        <dbReference type="ARBA" id="ARBA00022692"/>
    </source>
</evidence>
<keyword evidence="12" id="KW-0413">Isomerase</keyword>
<dbReference type="GO" id="GO:0047750">
    <property type="term" value="F:cholestenol delta-isomerase activity"/>
    <property type="evidence" value="ECO:0007669"/>
    <property type="project" value="InterPro"/>
</dbReference>
<keyword evidence="5" id="KW-0752">Steroid biosynthesis</keyword>
<proteinExistence type="inferred from homology"/>
<protein>
    <submittedName>
        <fullName evidence="16">EBDP2, emopamil-binding protein</fullName>
    </submittedName>
</protein>
<dbReference type="PANTHER" id="PTHR14207">
    <property type="entry name" value="STEROL ISOMERASE"/>
    <property type="match status" value="1"/>
</dbReference>
<dbReference type="PROSITE" id="PS51751">
    <property type="entry name" value="EXPERA"/>
    <property type="match status" value="1"/>
</dbReference>